<evidence type="ECO:0008006" key="4">
    <source>
        <dbReference type="Google" id="ProtNLM"/>
    </source>
</evidence>
<keyword evidence="3" id="KW-1185">Reference proteome</keyword>
<reference evidence="2 3" key="1">
    <citation type="submission" date="2023-08" db="EMBL/GenBank/DDBJ databases">
        <title>A Necator americanus chromosomal reference genome.</title>
        <authorList>
            <person name="Ilik V."/>
            <person name="Petrzelkova K.J."/>
            <person name="Pardy F."/>
            <person name="Fuh T."/>
            <person name="Niatou-Singa F.S."/>
            <person name="Gouil Q."/>
            <person name="Baker L."/>
            <person name="Ritchie M.E."/>
            <person name="Jex A.R."/>
            <person name="Gazzola D."/>
            <person name="Li H."/>
            <person name="Toshio Fujiwara R."/>
            <person name="Zhan B."/>
            <person name="Aroian R.V."/>
            <person name="Pafco B."/>
            <person name="Schwarz E.M."/>
        </authorList>
    </citation>
    <scope>NUCLEOTIDE SEQUENCE [LARGE SCALE GENOMIC DNA]</scope>
    <source>
        <strain evidence="2 3">Aroian</strain>
        <tissue evidence="2">Whole animal</tissue>
    </source>
</reference>
<evidence type="ECO:0000313" key="2">
    <source>
        <dbReference type="EMBL" id="KAK6743705.1"/>
    </source>
</evidence>
<gene>
    <name evidence="2" type="primary">Necator_chrIII.g11554</name>
    <name evidence="2" type="ORF">RB195_010789</name>
</gene>
<proteinExistence type="predicted"/>
<feature type="region of interest" description="Disordered" evidence="1">
    <location>
        <begin position="1"/>
        <end position="36"/>
    </location>
</feature>
<sequence>MPRLQTLWTTENSAKISRSRRSGVRSRSDNLSTASPSLRLMLTSPVRTRLDTGADVTLPSTANWTAMGRLKP</sequence>
<accession>A0ABR1CZS9</accession>
<evidence type="ECO:0000256" key="1">
    <source>
        <dbReference type="SAM" id="MobiDB-lite"/>
    </source>
</evidence>
<evidence type="ECO:0000313" key="3">
    <source>
        <dbReference type="Proteomes" id="UP001303046"/>
    </source>
</evidence>
<name>A0ABR1CZS9_NECAM</name>
<comment type="caution">
    <text evidence="2">The sequence shown here is derived from an EMBL/GenBank/DDBJ whole genome shotgun (WGS) entry which is preliminary data.</text>
</comment>
<feature type="compositionally biased region" description="Polar residues" evidence="1">
    <location>
        <begin position="1"/>
        <end position="16"/>
    </location>
</feature>
<dbReference type="EMBL" id="JAVFWL010000003">
    <property type="protein sequence ID" value="KAK6743705.1"/>
    <property type="molecule type" value="Genomic_DNA"/>
</dbReference>
<protein>
    <recommendedName>
        <fullName evidence="4">Peptidase A2 domain-containing protein</fullName>
    </recommendedName>
</protein>
<organism evidence="2 3">
    <name type="scientific">Necator americanus</name>
    <name type="common">Human hookworm</name>
    <dbReference type="NCBI Taxonomy" id="51031"/>
    <lineage>
        <taxon>Eukaryota</taxon>
        <taxon>Metazoa</taxon>
        <taxon>Ecdysozoa</taxon>
        <taxon>Nematoda</taxon>
        <taxon>Chromadorea</taxon>
        <taxon>Rhabditida</taxon>
        <taxon>Rhabditina</taxon>
        <taxon>Rhabditomorpha</taxon>
        <taxon>Strongyloidea</taxon>
        <taxon>Ancylostomatidae</taxon>
        <taxon>Bunostominae</taxon>
        <taxon>Necator</taxon>
    </lineage>
</organism>
<dbReference type="Proteomes" id="UP001303046">
    <property type="component" value="Unassembled WGS sequence"/>
</dbReference>